<dbReference type="EMBL" id="JANPWB010000006">
    <property type="protein sequence ID" value="KAJ1178297.1"/>
    <property type="molecule type" value="Genomic_DNA"/>
</dbReference>
<proteinExistence type="predicted"/>
<keyword evidence="3" id="KW-1185">Reference proteome</keyword>
<comment type="caution">
    <text evidence="2">The sequence shown here is derived from an EMBL/GenBank/DDBJ whole genome shotgun (WGS) entry which is preliminary data.</text>
</comment>
<evidence type="ECO:0000313" key="3">
    <source>
        <dbReference type="Proteomes" id="UP001066276"/>
    </source>
</evidence>
<evidence type="ECO:0000256" key="1">
    <source>
        <dbReference type="SAM" id="MobiDB-lite"/>
    </source>
</evidence>
<gene>
    <name evidence="2" type="ORF">NDU88_003544</name>
</gene>
<dbReference type="Proteomes" id="UP001066276">
    <property type="component" value="Chromosome 3_2"/>
</dbReference>
<evidence type="ECO:0000313" key="2">
    <source>
        <dbReference type="EMBL" id="KAJ1178297.1"/>
    </source>
</evidence>
<accession>A0AAV7TNZ8</accession>
<name>A0AAV7TNZ8_PLEWA</name>
<reference evidence="2" key="1">
    <citation type="journal article" date="2022" name="bioRxiv">
        <title>Sequencing and chromosome-scale assembly of the giantPleurodeles waltlgenome.</title>
        <authorList>
            <person name="Brown T."/>
            <person name="Elewa A."/>
            <person name="Iarovenko S."/>
            <person name="Subramanian E."/>
            <person name="Araus A.J."/>
            <person name="Petzold A."/>
            <person name="Susuki M."/>
            <person name="Suzuki K.-i.T."/>
            <person name="Hayashi T."/>
            <person name="Toyoda A."/>
            <person name="Oliveira C."/>
            <person name="Osipova E."/>
            <person name="Leigh N.D."/>
            <person name="Simon A."/>
            <person name="Yun M.H."/>
        </authorList>
    </citation>
    <scope>NUCLEOTIDE SEQUENCE</scope>
    <source>
        <strain evidence="2">20211129_DDA</strain>
        <tissue evidence="2">Liver</tissue>
    </source>
</reference>
<dbReference type="AlphaFoldDB" id="A0AAV7TNZ8"/>
<protein>
    <submittedName>
        <fullName evidence="2">Uncharacterized protein</fullName>
    </submittedName>
</protein>
<sequence length="96" mass="10925">MHPAGLRQARWPRRRRVLRAERQREARRDVGSAPEVDPCRRGADGSPLSRRKTPGERRRADVRRRGPEDWETPSPARAACGTAQGPRRGPFPLRSP</sequence>
<feature type="region of interest" description="Disordered" evidence="1">
    <location>
        <begin position="1"/>
        <end position="96"/>
    </location>
</feature>
<organism evidence="2 3">
    <name type="scientific">Pleurodeles waltl</name>
    <name type="common">Iberian ribbed newt</name>
    <dbReference type="NCBI Taxonomy" id="8319"/>
    <lineage>
        <taxon>Eukaryota</taxon>
        <taxon>Metazoa</taxon>
        <taxon>Chordata</taxon>
        <taxon>Craniata</taxon>
        <taxon>Vertebrata</taxon>
        <taxon>Euteleostomi</taxon>
        <taxon>Amphibia</taxon>
        <taxon>Batrachia</taxon>
        <taxon>Caudata</taxon>
        <taxon>Salamandroidea</taxon>
        <taxon>Salamandridae</taxon>
        <taxon>Pleurodelinae</taxon>
        <taxon>Pleurodeles</taxon>
    </lineage>
</organism>
<feature type="compositionally biased region" description="Basic and acidic residues" evidence="1">
    <location>
        <begin position="53"/>
        <end position="68"/>
    </location>
</feature>
<feature type="compositionally biased region" description="Basic and acidic residues" evidence="1">
    <location>
        <begin position="18"/>
        <end position="30"/>
    </location>
</feature>